<keyword evidence="4" id="KW-0808">Transferase</keyword>
<evidence type="ECO:0000313" key="13">
    <source>
        <dbReference type="EMBL" id="OGG99253.1"/>
    </source>
</evidence>
<evidence type="ECO:0000259" key="11">
    <source>
        <dbReference type="PROSITE" id="PS50109"/>
    </source>
</evidence>
<keyword evidence="7" id="KW-0805">Transcription regulation</keyword>
<dbReference type="EC" id="2.7.13.3" evidence="2"/>
<dbReference type="Proteomes" id="UP000177583">
    <property type="component" value="Unassembled WGS sequence"/>
</dbReference>
<dbReference type="CDD" id="cd00075">
    <property type="entry name" value="HATPase"/>
    <property type="match status" value="1"/>
</dbReference>
<dbReference type="PRINTS" id="PR00344">
    <property type="entry name" value="BCTRLSENSOR"/>
</dbReference>
<sequence>MPNTRQARILIVDDVAKNIQLVAASLRSQGYSMTFAQSGPKALELAQTRPFDLVILDIMMPEMDGYEVCRRLKSLPLNGQTPVIFLTAKTDAEAIVQGFEAGAVDYLSKPFNGAELKARVQTHLELKRIREELEIASHLKDKFFAIIAHDLRAPFNALLGLSQTLKDDVEDLSKEDIVQIASMIFEAGARANGLLEQLLRWASSQQGKITYHPERIELFPLAQEVVALLGEVAHRKEITLHNLLPPDTWVYADRPSIAAVFRNLVGNALKFTPQGGTVELRAEPKDGKMEIEVADNGLGMSLEVQESLFRLDRHHSTLGTAGERGTGLGLILCKEFLEKNGGSISLQSAPDQGSRFLFQLPVPQEAT</sequence>
<dbReference type="Gene3D" id="3.40.50.2300">
    <property type="match status" value="1"/>
</dbReference>
<keyword evidence="6" id="KW-0902">Two-component regulatory system</keyword>
<evidence type="ECO:0000256" key="3">
    <source>
        <dbReference type="ARBA" id="ARBA00022553"/>
    </source>
</evidence>
<dbReference type="InterPro" id="IPR036890">
    <property type="entry name" value="HATPase_C_sf"/>
</dbReference>
<name>A0A1F6GMB3_9PROT</name>
<dbReference type="InterPro" id="IPR004358">
    <property type="entry name" value="Sig_transdc_His_kin-like_C"/>
</dbReference>
<comment type="caution">
    <text evidence="13">The sequence shown here is derived from an EMBL/GenBank/DDBJ whole genome shotgun (WGS) entry which is preliminary data.</text>
</comment>
<evidence type="ECO:0000256" key="10">
    <source>
        <dbReference type="PROSITE-ProRule" id="PRU00169"/>
    </source>
</evidence>
<dbReference type="Gene3D" id="3.30.565.10">
    <property type="entry name" value="Histidine kinase-like ATPase, C-terminal domain"/>
    <property type="match status" value="1"/>
</dbReference>
<dbReference type="AlphaFoldDB" id="A0A1F6GMB3"/>
<gene>
    <name evidence="13" type="ORF">A2557_10145</name>
</gene>
<dbReference type="GO" id="GO:0000155">
    <property type="term" value="F:phosphorelay sensor kinase activity"/>
    <property type="evidence" value="ECO:0007669"/>
    <property type="project" value="InterPro"/>
</dbReference>
<feature type="modified residue" description="4-aspartylphosphate" evidence="10">
    <location>
        <position position="57"/>
    </location>
</feature>
<protein>
    <recommendedName>
        <fullName evidence="2">histidine kinase</fullName>
        <ecNumber evidence="2">2.7.13.3</ecNumber>
    </recommendedName>
</protein>
<evidence type="ECO:0000256" key="8">
    <source>
        <dbReference type="ARBA" id="ARBA00023125"/>
    </source>
</evidence>
<evidence type="ECO:0000313" key="14">
    <source>
        <dbReference type="Proteomes" id="UP000177583"/>
    </source>
</evidence>
<evidence type="ECO:0000256" key="6">
    <source>
        <dbReference type="ARBA" id="ARBA00023012"/>
    </source>
</evidence>
<dbReference type="InterPro" id="IPR003661">
    <property type="entry name" value="HisK_dim/P_dom"/>
</dbReference>
<dbReference type="Pfam" id="PF00072">
    <property type="entry name" value="Response_reg"/>
    <property type="match status" value="1"/>
</dbReference>
<dbReference type="PROSITE" id="PS50109">
    <property type="entry name" value="HIS_KIN"/>
    <property type="match status" value="1"/>
</dbReference>
<accession>A0A1F6GMB3</accession>
<dbReference type="InterPro" id="IPR005467">
    <property type="entry name" value="His_kinase_dom"/>
</dbReference>
<dbReference type="EMBL" id="MFNF01000060">
    <property type="protein sequence ID" value="OGG99253.1"/>
    <property type="molecule type" value="Genomic_DNA"/>
</dbReference>
<evidence type="ECO:0000259" key="12">
    <source>
        <dbReference type="PROSITE" id="PS50110"/>
    </source>
</evidence>
<dbReference type="CDD" id="cd00082">
    <property type="entry name" value="HisKA"/>
    <property type="match status" value="1"/>
</dbReference>
<proteinExistence type="predicted"/>
<keyword evidence="9" id="KW-0804">Transcription</keyword>
<evidence type="ECO:0000256" key="9">
    <source>
        <dbReference type="ARBA" id="ARBA00023163"/>
    </source>
</evidence>
<feature type="domain" description="Response regulatory" evidence="12">
    <location>
        <begin position="8"/>
        <end position="124"/>
    </location>
</feature>
<dbReference type="SUPFAM" id="SSF52172">
    <property type="entry name" value="CheY-like"/>
    <property type="match status" value="1"/>
</dbReference>
<keyword evidence="3 10" id="KW-0597">Phosphoprotein</keyword>
<reference evidence="13 14" key="1">
    <citation type="journal article" date="2016" name="Nat. Commun.">
        <title>Thousands of microbial genomes shed light on interconnected biogeochemical processes in an aquifer system.</title>
        <authorList>
            <person name="Anantharaman K."/>
            <person name="Brown C.T."/>
            <person name="Hug L.A."/>
            <person name="Sharon I."/>
            <person name="Castelle C.J."/>
            <person name="Probst A.J."/>
            <person name="Thomas B.C."/>
            <person name="Singh A."/>
            <person name="Wilkins M.J."/>
            <person name="Karaoz U."/>
            <person name="Brodie E.L."/>
            <person name="Williams K.H."/>
            <person name="Hubbard S.S."/>
            <person name="Banfield J.F."/>
        </authorList>
    </citation>
    <scope>NUCLEOTIDE SEQUENCE [LARGE SCALE GENOMIC DNA]</scope>
</reference>
<keyword evidence="8" id="KW-0238">DNA-binding</keyword>
<dbReference type="Gene3D" id="1.10.287.130">
    <property type="match status" value="1"/>
</dbReference>
<evidence type="ECO:0000256" key="4">
    <source>
        <dbReference type="ARBA" id="ARBA00022679"/>
    </source>
</evidence>
<dbReference type="PANTHER" id="PTHR43047">
    <property type="entry name" value="TWO-COMPONENT HISTIDINE PROTEIN KINASE"/>
    <property type="match status" value="1"/>
</dbReference>
<dbReference type="InterPro" id="IPR003594">
    <property type="entry name" value="HATPase_dom"/>
</dbReference>
<dbReference type="InterPro" id="IPR011006">
    <property type="entry name" value="CheY-like_superfamily"/>
</dbReference>
<dbReference type="Pfam" id="PF00512">
    <property type="entry name" value="HisKA"/>
    <property type="match status" value="1"/>
</dbReference>
<dbReference type="SMART" id="SM00387">
    <property type="entry name" value="HATPase_c"/>
    <property type="match status" value="1"/>
</dbReference>
<dbReference type="PROSITE" id="PS50110">
    <property type="entry name" value="RESPONSE_REGULATORY"/>
    <property type="match status" value="1"/>
</dbReference>
<comment type="catalytic activity">
    <reaction evidence="1">
        <text>ATP + protein L-histidine = ADP + protein N-phospho-L-histidine.</text>
        <dbReference type="EC" id="2.7.13.3"/>
    </reaction>
</comment>
<dbReference type="PANTHER" id="PTHR43047:SF72">
    <property type="entry name" value="OSMOSENSING HISTIDINE PROTEIN KINASE SLN1"/>
    <property type="match status" value="1"/>
</dbReference>
<dbReference type="SMART" id="SM00388">
    <property type="entry name" value="HisKA"/>
    <property type="match status" value="1"/>
</dbReference>
<keyword evidence="5" id="KW-0418">Kinase</keyword>
<feature type="domain" description="Histidine kinase" evidence="11">
    <location>
        <begin position="146"/>
        <end position="364"/>
    </location>
</feature>
<evidence type="ECO:0000256" key="1">
    <source>
        <dbReference type="ARBA" id="ARBA00000085"/>
    </source>
</evidence>
<dbReference type="GO" id="GO:0003677">
    <property type="term" value="F:DNA binding"/>
    <property type="evidence" value="ECO:0007669"/>
    <property type="project" value="UniProtKB-KW"/>
</dbReference>
<evidence type="ECO:0000256" key="2">
    <source>
        <dbReference type="ARBA" id="ARBA00012438"/>
    </source>
</evidence>
<evidence type="ECO:0000256" key="5">
    <source>
        <dbReference type="ARBA" id="ARBA00022777"/>
    </source>
</evidence>
<dbReference type="FunFam" id="3.40.50.2300:FF:000001">
    <property type="entry name" value="DNA-binding response regulator PhoB"/>
    <property type="match status" value="1"/>
</dbReference>
<dbReference type="SUPFAM" id="SSF55874">
    <property type="entry name" value="ATPase domain of HSP90 chaperone/DNA topoisomerase II/histidine kinase"/>
    <property type="match status" value="1"/>
</dbReference>
<dbReference type="CDD" id="cd19920">
    <property type="entry name" value="REC_PA4781-like"/>
    <property type="match status" value="1"/>
</dbReference>
<evidence type="ECO:0000256" key="7">
    <source>
        <dbReference type="ARBA" id="ARBA00023015"/>
    </source>
</evidence>
<dbReference type="Pfam" id="PF02518">
    <property type="entry name" value="HATPase_c"/>
    <property type="match status" value="1"/>
</dbReference>
<dbReference type="SMART" id="SM00448">
    <property type="entry name" value="REC"/>
    <property type="match status" value="1"/>
</dbReference>
<dbReference type="InterPro" id="IPR001789">
    <property type="entry name" value="Sig_transdc_resp-reg_receiver"/>
</dbReference>
<organism evidence="13 14">
    <name type="scientific">Candidatus Lambdaproteobacteria bacterium RIFOXYD2_FULL_56_26</name>
    <dbReference type="NCBI Taxonomy" id="1817773"/>
    <lineage>
        <taxon>Bacteria</taxon>
        <taxon>Pseudomonadati</taxon>
        <taxon>Pseudomonadota</taxon>
        <taxon>Candidatus Lambdaproteobacteria</taxon>
    </lineage>
</organism>